<name>A0A0R2LC87_9LACO</name>
<protein>
    <recommendedName>
        <fullName evidence="2 5">Alpha-galactosidase</fullName>
        <ecNumber evidence="2 5">3.2.1.22</ecNumber>
    </recommendedName>
</protein>
<evidence type="ECO:0000256" key="3">
    <source>
        <dbReference type="ARBA" id="ARBA00022801"/>
    </source>
</evidence>
<dbReference type="InterPro" id="IPR038417">
    <property type="entry name" value="Alpga-gal_N_sf"/>
</dbReference>
<evidence type="ECO:0000256" key="6">
    <source>
        <dbReference type="PIRSR" id="PIRSR005536-1"/>
    </source>
</evidence>
<comment type="caution">
    <text evidence="9">The sequence shown here is derived from an EMBL/GenBank/DDBJ whole genome shotgun (WGS) entry which is preliminary data.</text>
</comment>
<dbReference type="InterPro" id="IPR013780">
    <property type="entry name" value="Glyco_hydro_b"/>
</dbReference>
<dbReference type="InterPro" id="IPR017853">
    <property type="entry name" value="GH"/>
</dbReference>
<comment type="catalytic activity">
    <reaction evidence="1 5">
        <text>Hydrolysis of terminal, non-reducing alpha-D-galactose residues in alpha-D-galactosides, including galactose oligosaccharides, galactomannans and galactolipids.</text>
        <dbReference type="EC" id="3.2.1.22"/>
    </reaction>
</comment>
<dbReference type="Gene3D" id="3.20.20.70">
    <property type="entry name" value="Aldolase class I"/>
    <property type="match status" value="1"/>
</dbReference>
<evidence type="ECO:0000259" key="7">
    <source>
        <dbReference type="Pfam" id="PF16874"/>
    </source>
</evidence>
<dbReference type="CDD" id="cd14791">
    <property type="entry name" value="GH36"/>
    <property type="match status" value="1"/>
</dbReference>
<dbReference type="InterPro" id="IPR031705">
    <property type="entry name" value="Glyco_hydro_36_C"/>
</dbReference>
<dbReference type="EC" id="3.2.1.22" evidence="2 5"/>
<dbReference type="FunFam" id="3.20.20.70:FF:000118">
    <property type="entry name" value="Alpha-galactosidase"/>
    <property type="match status" value="1"/>
</dbReference>
<feature type="domain" description="Glycosyl hydrolase family 36 N-terminal" evidence="8">
    <location>
        <begin position="30"/>
        <end position="282"/>
    </location>
</feature>
<dbReference type="Gene3D" id="2.70.98.60">
    <property type="entry name" value="alpha-galactosidase from lactobacil brevis"/>
    <property type="match status" value="1"/>
</dbReference>
<dbReference type="PRINTS" id="PR00743">
    <property type="entry name" value="GLHYDRLASE36"/>
</dbReference>
<dbReference type="RefSeq" id="WP_057881742.1">
    <property type="nucleotide sequence ID" value="NZ_JQCF01000036.1"/>
</dbReference>
<comment type="similarity">
    <text evidence="5">Belongs to the glycosyl hydrolase.</text>
</comment>
<dbReference type="InterPro" id="IPR013785">
    <property type="entry name" value="Aldolase_TIM"/>
</dbReference>
<dbReference type="Pfam" id="PF16875">
    <property type="entry name" value="Glyco_hydro_36N"/>
    <property type="match status" value="1"/>
</dbReference>
<feature type="active site" description="Nucleophile" evidence="6">
    <location>
        <position position="473"/>
    </location>
</feature>
<dbReference type="PANTHER" id="PTHR43053:SF3">
    <property type="entry name" value="ALPHA-GALACTOSIDASE C-RELATED"/>
    <property type="match status" value="1"/>
</dbReference>
<evidence type="ECO:0000256" key="1">
    <source>
        <dbReference type="ARBA" id="ARBA00001255"/>
    </source>
</evidence>
<keyword evidence="3 5" id="KW-0378">Hydrolase</keyword>
<evidence type="ECO:0000259" key="8">
    <source>
        <dbReference type="Pfam" id="PF16875"/>
    </source>
</evidence>
<dbReference type="InterPro" id="IPR002252">
    <property type="entry name" value="Glyco_hydro_36"/>
</dbReference>
<organism evidence="9 10">
    <name type="scientific">Companilactobacillus kimchiensis</name>
    <dbReference type="NCBI Taxonomy" id="993692"/>
    <lineage>
        <taxon>Bacteria</taxon>
        <taxon>Bacillati</taxon>
        <taxon>Bacillota</taxon>
        <taxon>Bacilli</taxon>
        <taxon>Lactobacillales</taxon>
        <taxon>Lactobacillaceae</taxon>
        <taxon>Companilactobacillus</taxon>
    </lineage>
</organism>
<evidence type="ECO:0000256" key="4">
    <source>
        <dbReference type="ARBA" id="ARBA00023295"/>
    </source>
</evidence>
<feature type="active site" description="Proton donor" evidence="6">
    <location>
        <position position="543"/>
    </location>
</feature>
<evidence type="ECO:0000313" key="9">
    <source>
        <dbReference type="EMBL" id="KRN97366.1"/>
    </source>
</evidence>
<dbReference type="PATRIC" id="fig|993692.3.peg.1756"/>
<dbReference type="InterPro" id="IPR031704">
    <property type="entry name" value="Glyco_hydro_36_N"/>
</dbReference>
<dbReference type="Proteomes" id="UP000051006">
    <property type="component" value="Unassembled WGS sequence"/>
</dbReference>
<proteinExistence type="inferred from homology"/>
<dbReference type="InterPro" id="IPR050985">
    <property type="entry name" value="Alpha-glycosidase_related"/>
</dbReference>
<keyword evidence="10" id="KW-1185">Reference proteome</keyword>
<sequence>MPVEFDKTNGLINLHNKNISYIIQILDHKYPVHRYFGRFIQNYHDNHDLPQGNHAFAVDVTPEFPYSITSLPLEYSTIGSGDYRLPSFLIKDSDNQLLPLLEYSSMTITHKPINPTQLPKSVTKNSPVSTLILHLKDPQTNLEMDLNYTIFEEENLILRSTTLKNSGTSVLMISAAASAQLDLPTNDYSTLTFSGTHAHEANPTLVPLHTGIQMQHTFRGTSGPQQQPFVALANPNTTEFNGEIISCALIWSGNFESAIEVDQYQHTRLKIGLESTTFNWQLLPGSSFQTPEAILTWSNSGFNGMSQILHNFGNQLKPLPRTKETIALNTWESMFFDVSEKKVENFIQQALPLGINMIVLDDGWFVNRHSEDGQLGDWQYDSHKFPHGLEPLVKQAHRLKMKFGLWVEPEMITENSQLYSKHPEWTLNYKNRQPITARHQLVLDLSQLKVRQHLLTTLLNLVQDNHLDYLKWDMNRHLTQVGNAWLPAEQQDELYYRYVIGLYDLLKKLRQACPNLIIENCSAGGGRLDFGMMAYTDQTWLSDLTDPIDRAKIENGFSYLFPQNIFSNHASASPNGQNGRQTTLQSRLQLASIGQMGFELDLNTLTENDKTLIKQQILKYQNWWSPAFNNAAFYRLTQIGDDTKVTWLLVTNDKKQALIFYSYGISSAVKRITTLPLHYLDDQATYHSLNNETFSGAELNSIGLTIPPVQNDFETQLIWLGQN</sequence>
<dbReference type="Pfam" id="PF16874">
    <property type="entry name" value="Glyco_hydro_36C"/>
    <property type="match status" value="1"/>
</dbReference>
<dbReference type="SUPFAM" id="SSF51445">
    <property type="entry name" value="(Trans)glycosidases"/>
    <property type="match status" value="1"/>
</dbReference>
<dbReference type="Gene3D" id="2.60.40.1180">
    <property type="entry name" value="Golgi alpha-mannosidase II"/>
    <property type="match status" value="1"/>
</dbReference>
<dbReference type="STRING" id="993692.IV57_GL001729"/>
<dbReference type="PIRSF" id="PIRSF005536">
    <property type="entry name" value="Agal"/>
    <property type="match status" value="1"/>
</dbReference>
<accession>A0A0R2LC87</accession>
<dbReference type="GO" id="GO:0016052">
    <property type="term" value="P:carbohydrate catabolic process"/>
    <property type="evidence" value="ECO:0007669"/>
    <property type="project" value="InterPro"/>
</dbReference>
<feature type="domain" description="Glycosyl hydrolase family 36 C-terminal" evidence="7">
    <location>
        <begin position="646"/>
        <end position="720"/>
    </location>
</feature>
<keyword evidence="4 5" id="KW-0326">Glycosidase</keyword>
<dbReference type="Pfam" id="PF02065">
    <property type="entry name" value="Melibiase"/>
    <property type="match status" value="1"/>
</dbReference>
<reference evidence="9 10" key="1">
    <citation type="journal article" date="2015" name="Genome Announc.">
        <title>Expanding the biotechnology potential of lactobacilli through comparative genomics of 213 strains and associated genera.</title>
        <authorList>
            <person name="Sun Z."/>
            <person name="Harris H.M."/>
            <person name="McCann A."/>
            <person name="Guo C."/>
            <person name="Argimon S."/>
            <person name="Zhang W."/>
            <person name="Yang X."/>
            <person name="Jeffery I.B."/>
            <person name="Cooney J.C."/>
            <person name="Kagawa T.F."/>
            <person name="Liu W."/>
            <person name="Song Y."/>
            <person name="Salvetti E."/>
            <person name="Wrobel A."/>
            <person name="Rasinkangas P."/>
            <person name="Parkhill J."/>
            <person name="Rea M.C."/>
            <person name="O'Sullivan O."/>
            <person name="Ritari J."/>
            <person name="Douillard F.P."/>
            <person name="Paul Ross R."/>
            <person name="Yang R."/>
            <person name="Briner A.E."/>
            <person name="Felis G.E."/>
            <person name="de Vos W.M."/>
            <person name="Barrangou R."/>
            <person name="Klaenhammer T.R."/>
            <person name="Caufield P.W."/>
            <person name="Cui Y."/>
            <person name="Zhang H."/>
            <person name="O'Toole P.W."/>
        </authorList>
    </citation>
    <scope>NUCLEOTIDE SEQUENCE [LARGE SCALE GENOMIC DNA]</scope>
    <source>
        <strain evidence="9 10">DSM 24716</strain>
    </source>
</reference>
<dbReference type="GO" id="GO:0004557">
    <property type="term" value="F:alpha-galactosidase activity"/>
    <property type="evidence" value="ECO:0007669"/>
    <property type="project" value="UniProtKB-UniRule"/>
</dbReference>
<dbReference type="EMBL" id="JQCF01000036">
    <property type="protein sequence ID" value="KRN97366.1"/>
    <property type="molecule type" value="Genomic_DNA"/>
</dbReference>
<evidence type="ECO:0000313" key="10">
    <source>
        <dbReference type="Proteomes" id="UP000051006"/>
    </source>
</evidence>
<dbReference type="OrthoDB" id="9758822at2"/>
<gene>
    <name evidence="9" type="ORF">IV57_GL001729</name>
</gene>
<evidence type="ECO:0000256" key="5">
    <source>
        <dbReference type="PIRNR" id="PIRNR005536"/>
    </source>
</evidence>
<dbReference type="PANTHER" id="PTHR43053">
    <property type="entry name" value="GLYCOSIDASE FAMILY 31"/>
    <property type="match status" value="1"/>
</dbReference>
<evidence type="ECO:0000256" key="2">
    <source>
        <dbReference type="ARBA" id="ARBA00012755"/>
    </source>
</evidence>
<dbReference type="AlphaFoldDB" id="A0A0R2LC87"/>